<evidence type="ECO:0000313" key="3">
    <source>
        <dbReference type="Proteomes" id="UP000681967"/>
    </source>
</evidence>
<dbReference type="AlphaFoldDB" id="A0A8S2QJ87"/>
<dbReference type="Proteomes" id="UP000681967">
    <property type="component" value="Unassembled WGS sequence"/>
</dbReference>
<feature type="compositionally biased region" description="Low complexity" evidence="1">
    <location>
        <begin position="8"/>
        <end position="39"/>
    </location>
</feature>
<protein>
    <submittedName>
        <fullName evidence="2">Uncharacterized protein</fullName>
    </submittedName>
</protein>
<dbReference type="EMBL" id="CAJOBH010008038">
    <property type="protein sequence ID" value="CAF4101365.1"/>
    <property type="molecule type" value="Genomic_DNA"/>
</dbReference>
<comment type="caution">
    <text evidence="2">The sequence shown here is derived from an EMBL/GenBank/DDBJ whole genome shotgun (WGS) entry which is preliminary data.</text>
</comment>
<name>A0A8S2QJ87_9BILA</name>
<reference evidence="2" key="1">
    <citation type="submission" date="2021-02" db="EMBL/GenBank/DDBJ databases">
        <authorList>
            <person name="Nowell W R."/>
        </authorList>
    </citation>
    <scope>NUCLEOTIDE SEQUENCE</scope>
</reference>
<evidence type="ECO:0000256" key="1">
    <source>
        <dbReference type="SAM" id="MobiDB-lite"/>
    </source>
</evidence>
<feature type="region of interest" description="Disordered" evidence="1">
    <location>
        <begin position="1"/>
        <end position="51"/>
    </location>
</feature>
<proteinExistence type="predicted"/>
<feature type="compositionally biased region" description="Basic and acidic residues" evidence="1">
    <location>
        <begin position="41"/>
        <end position="51"/>
    </location>
</feature>
<sequence>MPTKVITKKSSTASTTNNTSYISMMTPNVSSNTVTNNSMNRRRENSNGEDSIKPNLLYYAIKTPKLDDCLPVYQIIYSDRMSNSPGNR</sequence>
<gene>
    <name evidence="2" type="ORF">BYL167_LOCUS19132</name>
</gene>
<accession>A0A8S2QJ87</accession>
<evidence type="ECO:0000313" key="2">
    <source>
        <dbReference type="EMBL" id="CAF4101365.1"/>
    </source>
</evidence>
<organism evidence="2 3">
    <name type="scientific">Rotaria magnacalcarata</name>
    <dbReference type="NCBI Taxonomy" id="392030"/>
    <lineage>
        <taxon>Eukaryota</taxon>
        <taxon>Metazoa</taxon>
        <taxon>Spiralia</taxon>
        <taxon>Gnathifera</taxon>
        <taxon>Rotifera</taxon>
        <taxon>Eurotatoria</taxon>
        <taxon>Bdelloidea</taxon>
        <taxon>Philodinida</taxon>
        <taxon>Philodinidae</taxon>
        <taxon>Rotaria</taxon>
    </lineage>
</organism>